<sequence length="322" mass="34428">MATTKTEEGVHVLGSGNTFERPLTVNEPCAFSFAFSVDGNLPLEFSVMLRAKGKDMQLLPASRYAELDGEVLLPGAGTCIARWHNPSGWVFNAPAATLYFKLQVKLTVPSGGALFLSCTLGPNKPASFSAYMAPLTTALHEPPATARGETYAVVRAAPSEIDKLIGYPLPAAAEHALSARHANATLLGKAARDAAIELEWAYEVNTNGQRAFTEAIELTDTALVRLEIDGGGAHDGAPEYVGEGPLPTSALKLLDELNLAKYKKKFRHEDLTEVSMFLAMLEVGAHGAADLRAILREVGMSLGHREKVLLALTTRPAPTTVH</sequence>
<dbReference type="AlphaFoldDB" id="A0A0M0K568"/>
<evidence type="ECO:0000313" key="2">
    <source>
        <dbReference type="Proteomes" id="UP000037460"/>
    </source>
</evidence>
<dbReference type="Proteomes" id="UP000037460">
    <property type="component" value="Unassembled WGS sequence"/>
</dbReference>
<organism evidence="1 2">
    <name type="scientific">Chrysochromulina tobinii</name>
    <dbReference type="NCBI Taxonomy" id="1460289"/>
    <lineage>
        <taxon>Eukaryota</taxon>
        <taxon>Haptista</taxon>
        <taxon>Haptophyta</taxon>
        <taxon>Prymnesiophyceae</taxon>
        <taxon>Prymnesiales</taxon>
        <taxon>Chrysochromulinaceae</taxon>
        <taxon>Chrysochromulina</taxon>
    </lineage>
</organism>
<dbReference type="InterPro" id="IPR013761">
    <property type="entry name" value="SAM/pointed_sf"/>
</dbReference>
<comment type="caution">
    <text evidence="1">The sequence shown here is derived from an EMBL/GenBank/DDBJ whole genome shotgun (WGS) entry which is preliminary data.</text>
</comment>
<dbReference type="Gene3D" id="1.10.150.50">
    <property type="entry name" value="Transcription Factor, Ets-1"/>
    <property type="match status" value="1"/>
</dbReference>
<dbReference type="CDD" id="cd09487">
    <property type="entry name" value="SAM_superfamily"/>
    <property type="match status" value="1"/>
</dbReference>
<reference evidence="2" key="1">
    <citation type="journal article" date="2015" name="PLoS Genet.">
        <title>Genome Sequence and Transcriptome Analyses of Chrysochromulina tobin: Metabolic Tools for Enhanced Algal Fitness in the Prominent Order Prymnesiales (Haptophyceae).</title>
        <authorList>
            <person name="Hovde B.T."/>
            <person name="Deodato C.R."/>
            <person name="Hunsperger H.M."/>
            <person name="Ryken S.A."/>
            <person name="Yost W."/>
            <person name="Jha R.K."/>
            <person name="Patterson J."/>
            <person name="Monnat R.J. Jr."/>
            <person name="Barlow S.B."/>
            <person name="Starkenburg S.R."/>
            <person name="Cattolico R.A."/>
        </authorList>
    </citation>
    <scope>NUCLEOTIDE SEQUENCE</scope>
    <source>
        <strain evidence="2">CCMP291</strain>
    </source>
</reference>
<evidence type="ECO:0000313" key="1">
    <source>
        <dbReference type="EMBL" id="KOO33767.1"/>
    </source>
</evidence>
<accession>A0A0M0K568</accession>
<name>A0A0M0K568_9EUKA</name>
<gene>
    <name evidence="1" type="ORF">Ctob_014460</name>
</gene>
<keyword evidence="2" id="KW-1185">Reference proteome</keyword>
<proteinExistence type="predicted"/>
<dbReference type="EMBL" id="JWZX01001431">
    <property type="protein sequence ID" value="KOO33767.1"/>
    <property type="molecule type" value="Genomic_DNA"/>
</dbReference>
<protein>
    <submittedName>
        <fullName evidence="1">Uncharacterized protein</fullName>
    </submittedName>
</protein>